<evidence type="ECO:0000256" key="1">
    <source>
        <dbReference type="SAM" id="MobiDB-lite"/>
    </source>
</evidence>
<dbReference type="AlphaFoldDB" id="A0A511JPE7"/>
<accession>A0A511JPE7</accession>
<dbReference type="EMBL" id="BJWH01000017">
    <property type="protein sequence ID" value="GEL99413.1"/>
    <property type="molecule type" value="Genomic_DNA"/>
</dbReference>
<protein>
    <submittedName>
        <fullName evidence="2">Uncharacterized protein</fullName>
    </submittedName>
</protein>
<keyword evidence="3" id="KW-1185">Reference proteome</keyword>
<evidence type="ECO:0000313" key="2">
    <source>
        <dbReference type="EMBL" id="GEL99413.1"/>
    </source>
</evidence>
<reference evidence="2 3" key="1">
    <citation type="submission" date="2019-07" db="EMBL/GenBank/DDBJ databases">
        <title>Whole genome shotgun sequence of Cellulomonas terrae NBRC 100819.</title>
        <authorList>
            <person name="Hosoyama A."/>
            <person name="Uohara A."/>
            <person name="Ohji S."/>
            <person name="Ichikawa N."/>
        </authorList>
    </citation>
    <scope>NUCLEOTIDE SEQUENCE [LARGE SCALE GENOMIC DNA]</scope>
    <source>
        <strain evidence="2 3">NBRC 100819</strain>
    </source>
</reference>
<comment type="caution">
    <text evidence="2">The sequence shown here is derived from an EMBL/GenBank/DDBJ whole genome shotgun (WGS) entry which is preliminary data.</text>
</comment>
<feature type="compositionally biased region" description="Basic and acidic residues" evidence="1">
    <location>
        <begin position="32"/>
        <end position="42"/>
    </location>
</feature>
<evidence type="ECO:0000313" key="3">
    <source>
        <dbReference type="Proteomes" id="UP000321049"/>
    </source>
</evidence>
<organism evidence="2 3">
    <name type="scientific">Cellulomonas terrae</name>
    <dbReference type="NCBI Taxonomy" id="311234"/>
    <lineage>
        <taxon>Bacteria</taxon>
        <taxon>Bacillati</taxon>
        <taxon>Actinomycetota</taxon>
        <taxon>Actinomycetes</taxon>
        <taxon>Micrococcales</taxon>
        <taxon>Cellulomonadaceae</taxon>
        <taxon>Cellulomonas</taxon>
    </lineage>
</organism>
<sequence length="66" mass="7191">MSHEQPRPSDSEDDLGTVEENLGEPKEDVDEGGYRDHPDRTTADPSIEGPVTVRATLVIPTTGEDE</sequence>
<dbReference type="Proteomes" id="UP000321049">
    <property type="component" value="Unassembled WGS sequence"/>
</dbReference>
<gene>
    <name evidence="2" type="ORF">CTE05_29600</name>
</gene>
<feature type="compositionally biased region" description="Basic and acidic residues" evidence="1">
    <location>
        <begin position="1"/>
        <end position="10"/>
    </location>
</feature>
<feature type="region of interest" description="Disordered" evidence="1">
    <location>
        <begin position="1"/>
        <end position="66"/>
    </location>
</feature>
<name>A0A511JPE7_9CELL</name>
<dbReference type="RefSeq" id="WP_146847068.1">
    <property type="nucleotide sequence ID" value="NZ_BJWH01000017.1"/>
</dbReference>
<proteinExistence type="predicted"/>